<keyword evidence="4 7" id="KW-0812">Transmembrane</keyword>
<feature type="transmembrane region" description="Helical" evidence="7">
    <location>
        <begin position="205"/>
        <end position="235"/>
    </location>
</feature>
<evidence type="ECO:0000256" key="4">
    <source>
        <dbReference type="ARBA" id="ARBA00022692"/>
    </source>
</evidence>
<dbReference type="InterPro" id="IPR050895">
    <property type="entry name" value="XK-related_scramblase"/>
</dbReference>
<feature type="region of interest" description="Disordered" evidence="8">
    <location>
        <begin position="55"/>
        <end position="84"/>
    </location>
</feature>
<feature type="region of interest" description="Disordered" evidence="8">
    <location>
        <begin position="1"/>
        <end position="33"/>
    </location>
</feature>
<feature type="compositionally biased region" description="Low complexity" evidence="8">
    <location>
        <begin position="59"/>
        <end position="70"/>
    </location>
</feature>
<feature type="region of interest" description="Disordered" evidence="8">
    <location>
        <begin position="348"/>
        <end position="394"/>
    </location>
</feature>
<keyword evidence="9" id="KW-1185">Reference proteome</keyword>
<evidence type="ECO:0000256" key="3">
    <source>
        <dbReference type="ARBA" id="ARBA00022475"/>
    </source>
</evidence>
<dbReference type="AlphaFoldDB" id="A0AAX6S549"/>
<feature type="transmembrane region" description="Helical" evidence="7">
    <location>
        <begin position="276"/>
        <end position="294"/>
    </location>
</feature>
<evidence type="ECO:0000256" key="2">
    <source>
        <dbReference type="ARBA" id="ARBA00008789"/>
    </source>
</evidence>
<dbReference type="GO" id="GO:0005886">
    <property type="term" value="C:plasma membrane"/>
    <property type="evidence" value="ECO:0007669"/>
    <property type="project" value="UniProtKB-SubCell"/>
</dbReference>
<name>A0AAX6S549_HETGA</name>
<comment type="similarity">
    <text evidence="2 7">Belongs to the XK family.</text>
</comment>
<proteinExistence type="inferred from homology"/>
<feature type="compositionally biased region" description="Pro residues" evidence="8">
    <location>
        <begin position="374"/>
        <end position="383"/>
    </location>
</feature>
<accession>A0AAX6S549</accession>
<gene>
    <name evidence="10" type="primary">Xkr5</name>
</gene>
<comment type="subcellular location">
    <subcellularLocation>
        <location evidence="1">Cell membrane</location>
        <topology evidence="1">Multi-pass membrane protein</topology>
    </subcellularLocation>
    <subcellularLocation>
        <location evidence="7">Membrane</location>
        <topology evidence="7">Multi-pass membrane protein</topology>
    </subcellularLocation>
</comment>
<keyword evidence="3" id="KW-1003">Cell membrane</keyword>
<dbReference type="GeneID" id="101713587"/>
<evidence type="ECO:0000256" key="1">
    <source>
        <dbReference type="ARBA" id="ARBA00004651"/>
    </source>
</evidence>
<evidence type="ECO:0000313" key="9">
    <source>
        <dbReference type="Proteomes" id="UP000694906"/>
    </source>
</evidence>
<evidence type="ECO:0000256" key="7">
    <source>
        <dbReference type="RuleBase" id="RU910716"/>
    </source>
</evidence>
<evidence type="ECO:0000256" key="6">
    <source>
        <dbReference type="ARBA" id="ARBA00023136"/>
    </source>
</evidence>
<feature type="region of interest" description="Disordered" evidence="8">
    <location>
        <begin position="546"/>
        <end position="641"/>
    </location>
</feature>
<feature type="compositionally biased region" description="Gly residues" evidence="8">
    <location>
        <begin position="505"/>
        <end position="521"/>
    </location>
</feature>
<feature type="compositionally biased region" description="Polar residues" evidence="8">
    <location>
        <begin position="476"/>
        <end position="488"/>
    </location>
</feature>
<reference evidence="10" key="1">
    <citation type="submission" date="2025-08" db="UniProtKB">
        <authorList>
            <consortium name="RefSeq"/>
        </authorList>
    </citation>
    <scope>IDENTIFICATION</scope>
</reference>
<dbReference type="PANTHER" id="PTHR16024">
    <property type="entry name" value="XK-RELATED PROTEIN"/>
    <property type="match status" value="1"/>
</dbReference>
<organism evidence="9 10">
    <name type="scientific">Heterocephalus glaber</name>
    <name type="common">Naked mole rat</name>
    <dbReference type="NCBI Taxonomy" id="10181"/>
    <lineage>
        <taxon>Eukaryota</taxon>
        <taxon>Metazoa</taxon>
        <taxon>Chordata</taxon>
        <taxon>Craniata</taxon>
        <taxon>Vertebrata</taxon>
        <taxon>Euteleostomi</taxon>
        <taxon>Mammalia</taxon>
        <taxon>Eutheria</taxon>
        <taxon>Euarchontoglires</taxon>
        <taxon>Glires</taxon>
        <taxon>Rodentia</taxon>
        <taxon>Hystricomorpha</taxon>
        <taxon>Bathyergidae</taxon>
        <taxon>Heterocephalus</taxon>
    </lineage>
</organism>
<protein>
    <recommendedName>
        <fullName evidence="7">XK-related protein</fullName>
    </recommendedName>
</protein>
<dbReference type="PANTHER" id="PTHR16024:SF15">
    <property type="entry name" value="XK-RELATED PROTEIN 5"/>
    <property type="match status" value="1"/>
</dbReference>
<keyword evidence="5 7" id="KW-1133">Transmembrane helix</keyword>
<evidence type="ECO:0000313" key="10">
    <source>
        <dbReference type="RefSeq" id="XP_021103821.1"/>
    </source>
</evidence>
<sequence>MFPGPFQRAPRLPPGRSSAGLRSVPRSSWGLGAPGGGFQVTRKVVLLGLRTGDWSPHRASGQGSSKQAGGVTLRPPRAVSKPTVPATFRGCTRHWDTLAALQRGRQAPGPGQPQLQEADLAALRLLEALLQSAPQLLLQTYISLASGFTEAVPGVSALLSWSLLSWALVSYTRVLDVMKPGHRDVPWVALFCQQLWRMGMLGTRILSLALFCRAYGAWVLVVGGTHWLVMTFWLAAQQSDIVDNTCHWRLFTLLMGAVYFLCYLNFWDSPSRNRMLSFYLVMLLENSTLLLLATDFAQGALWTGLCTMAGVLAGFLIGSISLVVYYSLLHPESTDIRQGVMAKCCGPAEEGSPARQRPKSPASCPLESYRLPSPEQPPSPKQGPPGAWLGSQGPRDPSLLSHHHWLLVKLALKTGNLSKIHAAFGDDDPSCSCPPEWGPSQLCKAQQEPPASPQDPSAWGRGLEWRGAPTAEADSPETSSYVSFTSDGQDGPLAQGPPATRGKEGPGAQGRGAGGQPGGWEGWQSETLYFSATTLEAACSPWVALPKRAQQRGGPAQPASPRPGARPFPSTVADISPIPGPDPGRHFRPSMALLGAAKEARDCGEWRVPAGDPGHPTPVGAQVSPAVQPCLTSTPKSAPTP</sequence>
<dbReference type="Proteomes" id="UP000694906">
    <property type="component" value="Unplaced"/>
</dbReference>
<feature type="transmembrane region" description="Helical" evidence="7">
    <location>
        <begin position="300"/>
        <end position="328"/>
    </location>
</feature>
<evidence type="ECO:0000256" key="5">
    <source>
        <dbReference type="ARBA" id="ARBA00022989"/>
    </source>
</evidence>
<keyword evidence="6 7" id="KW-0472">Membrane</keyword>
<feature type="compositionally biased region" description="Polar residues" evidence="8">
    <location>
        <begin position="630"/>
        <end position="641"/>
    </location>
</feature>
<feature type="region of interest" description="Disordered" evidence="8">
    <location>
        <begin position="441"/>
        <end position="523"/>
    </location>
</feature>
<dbReference type="Pfam" id="PF09815">
    <property type="entry name" value="XK-related"/>
    <property type="match status" value="1"/>
</dbReference>
<dbReference type="RefSeq" id="XP_021103821.1">
    <property type="nucleotide sequence ID" value="XM_021248162.1"/>
</dbReference>
<feature type="transmembrane region" description="Helical" evidence="7">
    <location>
        <begin position="247"/>
        <end position="264"/>
    </location>
</feature>
<dbReference type="InterPro" id="IPR018629">
    <property type="entry name" value="XK-rel"/>
</dbReference>
<dbReference type="CTD" id="389610"/>
<evidence type="ECO:0000256" key="8">
    <source>
        <dbReference type="SAM" id="MobiDB-lite"/>
    </source>
</evidence>